<name>A0AAD9YJS4_COLKA</name>
<keyword evidence="3" id="KW-1185">Reference proteome</keyword>
<sequence>MAAVTDNQTANQTAPSAASNDTSYGNIGRVSDIPIPSRFANLINPELWGRHIDFDGEIDDLSGITAAQANIWVAFLLEVYQMGDTHSRTLWRDVITDLWGWIAEVFSKIALAIRKAFKNYLMAHSV</sequence>
<reference evidence="2" key="1">
    <citation type="submission" date="2023-02" db="EMBL/GenBank/DDBJ databases">
        <title>Colletotrichum kahawae CIFC_Que2 genome sequencing and assembly.</title>
        <authorList>
            <person name="Baroncelli R."/>
        </authorList>
    </citation>
    <scope>NUCLEOTIDE SEQUENCE</scope>
    <source>
        <strain evidence="2">CIFC_Que2</strain>
    </source>
</reference>
<dbReference type="Proteomes" id="UP001281614">
    <property type="component" value="Unassembled WGS sequence"/>
</dbReference>
<feature type="region of interest" description="Disordered" evidence="1">
    <location>
        <begin position="1"/>
        <end position="21"/>
    </location>
</feature>
<dbReference type="EMBL" id="VYYT01000113">
    <property type="protein sequence ID" value="KAK2768093.1"/>
    <property type="molecule type" value="Genomic_DNA"/>
</dbReference>
<gene>
    <name evidence="2" type="ORF">CKAH01_04661</name>
</gene>
<evidence type="ECO:0000313" key="3">
    <source>
        <dbReference type="Proteomes" id="UP001281614"/>
    </source>
</evidence>
<accession>A0AAD9YJS4</accession>
<evidence type="ECO:0000256" key="1">
    <source>
        <dbReference type="SAM" id="MobiDB-lite"/>
    </source>
</evidence>
<protein>
    <submittedName>
        <fullName evidence="2">Uncharacterized protein</fullName>
    </submittedName>
</protein>
<proteinExistence type="predicted"/>
<evidence type="ECO:0000313" key="2">
    <source>
        <dbReference type="EMBL" id="KAK2768093.1"/>
    </source>
</evidence>
<organism evidence="2 3">
    <name type="scientific">Colletotrichum kahawae</name>
    <name type="common">Coffee berry disease fungus</name>
    <dbReference type="NCBI Taxonomy" id="34407"/>
    <lineage>
        <taxon>Eukaryota</taxon>
        <taxon>Fungi</taxon>
        <taxon>Dikarya</taxon>
        <taxon>Ascomycota</taxon>
        <taxon>Pezizomycotina</taxon>
        <taxon>Sordariomycetes</taxon>
        <taxon>Hypocreomycetidae</taxon>
        <taxon>Glomerellales</taxon>
        <taxon>Glomerellaceae</taxon>
        <taxon>Colletotrichum</taxon>
        <taxon>Colletotrichum gloeosporioides species complex</taxon>
    </lineage>
</organism>
<comment type="caution">
    <text evidence="2">The sequence shown here is derived from an EMBL/GenBank/DDBJ whole genome shotgun (WGS) entry which is preliminary data.</text>
</comment>
<dbReference type="AlphaFoldDB" id="A0AAD9YJS4"/>